<evidence type="ECO:0000313" key="7">
    <source>
        <dbReference type="EMBL" id="MBD7986708.1"/>
    </source>
</evidence>
<dbReference type="Gene3D" id="3.30.1490.70">
    <property type="match status" value="1"/>
</dbReference>
<keyword evidence="1 7" id="KW-0436">Ligase</keyword>
<dbReference type="CDD" id="cd07896">
    <property type="entry name" value="Adenylation_kDNA_ligase_like"/>
    <property type="match status" value="1"/>
</dbReference>
<keyword evidence="3" id="KW-0227">DNA damage</keyword>
<evidence type="ECO:0000256" key="5">
    <source>
        <dbReference type="SAM" id="SignalP"/>
    </source>
</evidence>
<dbReference type="NCBIfam" id="NF006592">
    <property type="entry name" value="PRK09125.1"/>
    <property type="match status" value="1"/>
</dbReference>
<evidence type="ECO:0000256" key="1">
    <source>
        <dbReference type="ARBA" id="ARBA00022598"/>
    </source>
</evidence>
<name>A0ABR8UFA3_9GAMM</name>
<keyword evidence="2" id="KW-0235">DNA replication</keyword>
<dbReference type="InterPro" id="IPR029319">
    <property type="entry name" value="DNA_ligase_OB"/>
</dbReference>
<keyword evidence="4" id="KW-0234">DNA repair</keyword>
<protein>
    <submittedName>
        <fullName evidence="7">DNA ligase</fullName>
    </submittedName>
</protein>
<dbReference type="Proteomes" id="UP000647183">
    <property type="component" value="Unassembled WGS sequence"/>
</dbReference>
<dbReference type="EMBL" id="JACSQJ010000001">
    <property type="protein sequence ID" value="MBD7986708.1"/>
    <property type="molecule type" value="Genomic_DNA"/>
</dbReference>
<evidence type="ECO:0000256" key="3">
    <source>
        <dbReference type="ARBA" id="ARBA00022763"/>
    </source>
</evidence>
<proteinExistence type="predicted"/>
<keyword evidence="5" id="KW-0732">Signal</keyword>
<dbReference type="PANTHER" id="PTHR47810:SF1">
    <property type="entry name" value="DNA LIGASE B"/>
    <property type="match status" value="1"/>
</dbReference>
<comment type="caution">
    <text evidence="7">The sequence shown here is derived from an EMBL/GenBank/DDBJ whole genome shotgun (WGS) entry which is preliminary data.</text>
</comment>
<dbReference type="PANTHER" id="PTHR47810">
    <property type="entry name" value="DNA LIGASE"/>
    <property type="match status" value="1"/>
</dbReference>
<dbReference type="Gene3D" id="3.30.470.30">
    <property type="entry name" value="DNA ligase/mRNA capping enzyme"/>
    <property type="match status" value="1"/>
</dbReference>
<dbReference type="SUPFAM" id="SSF50249">
    <property type="entry name" value="Nucleic acid-binding proteins"/>
    <property type="match status" value="1"/>
</dbReference>
<dbReference type="InterPro" id="IPR012340">
    <property type="entry name" value="NA-bd_OB-fold"/>
</dbReference>
<feature type="chain" id="PRO_5045556959" evidence="5">
    <location>
        <begin position="25"/>
        <end position="305"/>
    </location>
</feature>
<gene>
    <name evidence="7" type="ORF">H9645_01525</name>
</gene>
<sequence>MDTRPAIRTTALRLGALACTLACAGLPASALATAGRAEPMQAAQVDALRAVAAAGGIGAYWISEKLDGVRARWDGRRLWTRGGYPIDAPPWFTAGWPDVAMDGELWMGRGRFDDTGALVRNPPADAAPWRDVRFLVFDLPDHGGTFEDRVLAMRALAGAGHPPWLRPVAQSRVADDAGLQARLRAVLAAGGEGLMLHHRDARYLPGRSTGLLKLKPHDDAEARVIAHLPGRGKYAGMTGALLVERADGVRFRIGSGLGDAERAAPPPPGSLVTYRHNGLTGNGLPRFPRYLRVRAPPGAGPGAGH</sequence>
<dbReference type="CDD" id="cd08041">
    <property type="entry name" value="OBF_kDNA_ligase_like"/>
    <property type="match status" value="1"/>
</dbReference>
<evidence type="ECO:0000256" key="4">
    <source>
        <dbReference type="ARBA" id="ARBA00023204"/>
    </source>
</evidence>
<dbReference type="GO" id="GO:0016874">
    <property type="term" value="F:ligase activity"/>
    <property type="evidence" value="ECO:0007669"/>
    <property type="project" value="UniProtKB-KW"/>
</dbReference>
<evidence type="ECO:0000313" key="8">
    <source>
        <dbReference type="Proteomes" id="UP000647183"/>
    </source>
</evidence>
<dbReference type="Pfam" id="PF14743">
    <property type="entry name" value="DNA_ligase_OB_2"/>
    <property type="match status" value="1"/>
</dbReference>
<dbReference type="Gene3D" id="2.40.50.140">
    <property type="entry name" value="Nucleic acid-binding proteins"/>
    <property type="match status" value="1"/>
</dbReference>
<organism evidence="7 8">
    <name type="scientific">Luteimonas colneyensis</name>
    <dbReference type="NCBI Taxonomy" id="2762230"/>
    <lineage>
        <taxon>Bacteria</taxon>
        <taxon>Pseudomonadati</taxon>
        <taxon>Pseudomonadota</taxon>
        <taxon>Gammaproteobacteria</taxon>
        <taxon>Lysobacterales</taxon>
        <taxon>Lysobacteraceae</taxon>
        <taxon>Luteimonas</taxon>
    </lineage>
</organism>
<evidence type="ECO:0000256" key="2">
    <source>
        <dbReference type="ARBA" id="ARBA00022705"/>
    </source>
</evidence>
<keyword evidence="8" id="KW-1185">Reference proteome</keyword>
<accession>A0ABR8UFA3</accession>
<feature type="domain" description="DNA ligase OB-like" evidence="6">
    <location>
        <begin position="229"/>
        <end position="294"/>
    </location>
</feature>
<dbReference type="InterPro" id="IPR050326">
    <property type="entry name" value="NAD_dep_DNA_ligaseB"/>
</dbReference>
<reference evidence="7 8" key="1">
    <citation type="submission" date="2020-08" db="EMBL/GenBank/DDBJ databases">
        <title>A Genomic Blueprint of the Chicken Gut Microbiome.</title>
        <authorList>
            <person name="Gilroy R."/>
            <person name="Ravi A."/>
            <person name="Getino M."/>
            <person name="Pursley I."/>
            <person name="Horton D.L."/>
            <person name="Alikhan N.-F."/>
            <person name="Baker D."/>
            <person name="Gharbi K."/>
            <person name="Hall N."/>
            <person name="Watson M."/>
            <person name="Adriaenssens E.M."/>
            <person name="Foster-Nyarko E."/>
            <person name="Jarju S."/>
            <person name="Secka A."/>
            <person name="Antonio M."/>
            <person name="Oren A."/>
            <person name="Chaudhuri R."/>
            <person name="La Ragione R.M."/>
            <person name="Hildebrand F."/>
            <person name="Pallen M.J."/>
        </authorList>
    </citation>
    <scope>NUCLEOTIDE SEQUENCE [LARGE SCALE GENOMIC DNA]</scope>
    <source>
        <strain evidence="7 8">Sa2BVA3</strain>
    </source>
</reference>
<dbReference type="SUPFAM" id="SSF56091">
    <property type="entry name" value="DNA ligase/mRNA capping enzyme, catalytic domain"/>
    <property type="match status" value="1"/>
</dbReference>
<dbReference type="RefSeq" id="WP_191727969.1">
    <property type="nucleotide sequence ID" value="NZ_JACSQJ010000001.1"/>
</dbReference>
<evidence type="ECO:0000259" key="6">
    <source>
        <dbReference type="Pfam" id="PF14743"/>
    </source>
</evidence>
<feature type="signal peptide" evidence="5">
    <location>
        <begin position="1"/>
        <end position="24"/>
    </location>
</feature>